<keyword evidence="3" id="KW-0732">Signal</keyword>
<dbReference type="SUPFAM" id="SSF53474">
    <property type="entry name" value="alpha/beta-Hydrolases"/>
    <property type="match status" value="1"/>
</dbReference>
<dbReference type="GO" id="GO:0016787">
    <property type="term" value="F:hydrolase activity"/>
    <property type="evidence" value="ECO:0007669"/>
    <property type="project" value="UniProtKB-KW"/>
</dbReference>
<sequence>MKKLCVTVLLCMCGGWVLADAVPYSIDRTFTHTIESSINGKQYELYVRVPRSYASSDKRYPLAVLNDTGWAFPTVCGVLQLLTVKDMQEIVAVGISYSAGDAGGTSRTRDYTPTFAPDETSFHSLEAKQVSGRAVDYIAFIEKDVLPFLVSHYRLDMDNKALIGHSFGGLLGAYILLTKPSLFEHYIVGSPSLWYDDKVMFDLEREYAKKTNVMPGNVYMYVGEKENTKVHTMVDDLKNYERQLRQRQYQGLSLSVDVVPGASHHSAFPHLLTDALPKVFPLN</sequence>
<dbReference type="InterPro" id="IPR000801">
    <property type="entry name" value="Esterase-like"/>
</dbReference>
<dbReference type="InterPro" id="IPR052558">
    <property type="entry name" value="Siderophore_Hydrolase_D"/>
</dbReference>
<evidence type="ECO:0000256" key="1">
    <source>
        <dbReference type="ARBA" id="ARBA00005622"/>
    </source>
</evidence>
<dbReference type="Proteomes" id="UP001168380">
    <property type="component" value="Unassembled WGS sequence"/>
</dbReference>
<proteinExistence type="inferred from homology"/>
<dbReference type="EMBL" id="JAULRT010000052">
    <property type="protein sequence ID" value="MDO3382160.1"/>
    <property type="molecule type" value="Genomic_DNA"/>
</dbReference>
<evidence type="ECO:0000256" key="2">
    <source>
        <dbReference type="ARBA" id="ARBA00022801"/>
    </source>
</evidence>
<evidence type="ECO:0000313" key="5">
    <source>
        <dbReference type="Proteomes" id="UP001168380"/>
    </source>
</evidence>
<feature type="signal peptide" evidence="3">
    <location>
        <begin position="1"/>
        <end position="19"/>
    </location>
</feature>
<dbReference type="PANTHER" id="PTHR40841:SF2">
    <property type="entry name" value="SIDEROPHORE-DEGRADING ESTERASE (EUROFUNG)"/>
    <property type="match status" value="1"/>
</dbReference>
<protein>
    <submittedName>
        <fullName evidence="4">Alpha/beta hydrolase-fold protein</fullName>
    </submittedName>
</protein>
<dbReference type="PANTHER" id="PTHR40841">
    <property type="entry name" value="SIDEROPHORE TRIACETYLFUSARININE C ESTERASE"/>
    <property type="match status" value="1"/>
</dbReference>
<dbReference type="Pfam" id="PF00756">
    <property type="entry name" value="Esterase"/>
    <property type="match status" value="1"/>
</dbReference>
<dbReference type="Gene3D" id="3.40.50.1820">
    <property type="entry name" value="alpha/beta hydrolase"/>
    <property type="match status" value="1"/>
</dbReference>
<name>A0ABT8TDK4_9GAMM</name>
<evidence type="ECO:0000313" key="4">
    <source>
        <dbReference type="EMBL" id="MDO3382160.1"/>
    </source>
</evidence>
<keyword evidence="2 4" id="KW-0378">Hydrolase</keyword>
<dbReference type="InterPro" id="IPR029058">
    <property type="entry name" value="AB_hydrolase_fold"/>
</dbReference>
<feature type="chain" id="PRO_5045841812" evidence="3">
    <location>
        <begin position="20"/>
        <end position="283"/>
    </location>
</feature>
<accession>A0ABT8TDK4</accession>
<organism evidence="4 5">
    <name type="scientific">Gilvimarinus algae</name>
    <dbReference type="NCBI Taxonomy" id="3058037"/>
    <lineage>
        <taxon>Bacteria</taxon>
        <taxon>Pseudomonadati</taxon>
        <taxon>Pseudomonadota</taxon>
        <taxon>Gammaproteobacteria</taxon>
        <taxon>Cellvibrionales</taxon>
        <taxon>Cellvibrionaceae</taxon>
        <taxon>Gilvimarinus</taxon>
    </lineage>
</organism>
<comment type="caution">
    <text evidence="4">The sequence shown here is derived from an EMBL/GenBank/DDBJ whole genome shotgun (WGS) entry which is preliminary data.</text>
</comment>
<gene>
    <name evidence="4" type="ORF">QWI16_08225</name>
</gene>
<dbReference type="RefSeq" id="WP_302712320.1">
    <property type="nucleotide sequence ID" value="NZ_JAULRT010000052.1"/>
</dbReference>
<reference evidence="4" key="1">
    <citation type="submission" date="2023-07" db="EMBL/GenBank/DDBJ databases">
        <title>Gilvimarinus algae sp. nov., isolated from the surface of Kelp.</title>
        <authorList>
            <person name="Sun Y.Y."/>
            <person name="Gong Y."/>
            <person name="Du Z.J."/>
        </authorList>
    </citation>
    <scope>NUCLEOTIDE SEQUENCE</scope>
    <source>
        <strain evidence="4">SDUM040014</strain>
    </source>
</reference>
<keyword evidence="5" id="KW-1185">Reference proteome</keyword>
<comment type="similarity">
    <text evidence="1">Belongs to the esterase D family.</text>
</comment>
<evidence type="ECO:0000256" key="3">
    <source>
        <dbReference type="SAM" id="SignalP"/>
    </source>
</evidence>